<evidence type="ECO:0000259" key="2">
    <source>
        <dbReference type="SMART" id="SM00829"/>
    </source>
</evidence>
<dbReference type="RefSeq" id="WP_350348833.1">
    <property type="nucleotide sequence ID" value="NZ_CP158374.1"/>
</dbReference>
<name>A0AAU7W8L7_9MICO</name>
<dbReference type="GO" id="GO:0016491">
    <property type="term" value="F:oxidoreductase activity"/>
    <property type="evidence" value="ECO:0007669"/>
    <property type="project" value="UniProtKB-KW"/>
</dbReference>
<accession>A0AAU7W8L7</accession>
<dbReference type="Pfam" id="PF13602">
    <property type="entry name" value="ADH_zinc_N_2"/>
    <property type="match status" value="1"/>
</dbReference>
<dbReference type="EMBL" id="CP158374">
    <property type="protein sequence ID" value="XBX82817.1"/>
    <property type="molecule type" value="Genomic_DNA"/>
</dbReference>
<dbReference type="CDD" id="cd05289">
    <property type="entry name" value="MDR_like_2"/>
    <property type="match status" value="1"/>
</dbReference>
<dbReference type="Gene3D" id="3.90.180.10">
    <property type="entry name" value="Medium-chain alcohol dehydrogenases, catalytic domain"/>
    <property type="match status" value="1"/>
</dbReference>
<keyword evidence="3" id="KW-0560">Oxidoreductase</keyword>
<dbReference type="SMART" id="SM00829">
    <property type="entry name" value="PKS_ER"/>
    <property type="match status" value="1"/>
</dbReference>
<dbReference type="PANTHER" id="PTHR44154">
    <property type="entry name" value="QUINONE OXIDOREDUCTASE"/>
    <property type="match status" value="1"/>
</dbReference>
<dbReference type="AlphaFoldDB" id="A0AAU7W8L7"/>
<proteinExistence type="predicted"/>
<evidence type="ECO:0000313" key="3">
    <source>
        <dbReference type="EMBL" id="XBX82817.1"/>
    </source>
</evidence>
<reference evidence="3" key="1">
    <citation type="submission" date="2024-05" db="EMBL/GenBank/DDBJ databases">
        <authorList>
            <person name="Yu L."/>
        </authorList>
    </citation>
    <scope>NUCLEOTIDE SEQUENCE</scope>
    <source>
        <strain evidence="3">G08B096</strain>
    </source>
</reference>
<dbReference type="Pfam" id="PF08240">
    <property type="entry name" value="ADH_N"/>
    <property type="match status" value="1"/>
</dbReference>
<dbReference type="SUPFAM" id="SSF51735">
    <property type="entry name" value="NAD(P)-binding Rossmann-fold domains"/>
    <property type="match status" value="1"/>
</dbReference>
<dbReference type="InterPro" id="IPR020843">
    <property type="entry name" value="ER"/>
</dbReference>
<dbReference type="InterPro" id="IPR011032">
    <property type="entry name" value="GroES-like_sf"/>
</dbReference>
<dbReference type="SUPFAM" id="SSF50129">
    <property type="entry name" value="GroES-like"/>
    <property type="match status" value="1"/>
</dbReference>
<dbReference type="InterPro" id="IPR013154">
    <property type="entry name" value="ADH-like_N"/>
</dbReference>
<organism evidence="3">
    <name type="scientific">Agromyces sp. G08B096</name>
    <dbReference type="NCBI Taxonomy" id="3156399"/>
    <lineage>
        <taxon>Bacteria</taxon>
        <taxon>Bacillati</taxon>
        <taxon>Actinomycetota</taxon>
        <taxon>Actinomycetes</taxon>
        <taxon>Micrococcales</taxon>
        <taxon>Microbacteriaceae</taxon>
        <taxon>Agromyces</taxon>
    </lineage>
</organism>
<dbReference type="EC" id="1.-.-.-" evidence="3"/>
<keyword evidence="1" id="KW-0521">NADP</keyword>
<gene>
    <name evidence="3" type="ORF">ABIQ69_02540</name>
</gene>
<dbReference type="InterPro" id="IPR051603">
    <property type="entry name" value="Zinc-ADH_QOR/CCCR"/>
</dbReference>
<sequence>MPFAIQYDRFGGPEVLELREIPYSTPGPGQVVVEVRAAGVNPIDWKLRAAIRPSGELHGWRGVGTDAAGVVTAVASDVDEVAPGDEVIVSDAKGAYATELVVGAGHVARKPAGLPWEQAAAIPIPAGTAYQVLRSLGVGKGDTLLWHAGSGSVGQFAIQFARAAGAEVFATASERNHDRLRELGAIPVTYGEGLADRVRAAAPGGITVAVDAAGTDEAIAVSKELVADHDRIGTIVQGAKAAELGIRAWSGGNPVPLTAEELALRAEAVPYAAELAARGELDIEIAHRYPLAEAAEAHRQSETGHVRGKIVLLP</sequence>
<dbReference type="PANTHER" id="PTHR44154:SF1">
    <property type="entry name" value="QUINONE OXIDOREDUCTASE"/>
    <property type="match status" value="1"/>
</dbReference>
<feature type="domain" description="Enoyl reductase (ER)" evidence="2">
    <location>
        <begin position="11"/>
        <end position="312"/>
    </location>
</feature>
<dbReference type="InterPro" id="IPR036291">
    <property type="entry name" value="NAD(P)-bd_dom_sf"/>
</dbReference>
<protein>
    <submittedName>
        <fullName evidence="3">NADP-dependent oxidoreductase</fullName>
        <ecNumber evidence="3">1.-.-.-</ecNumber>
    </submittedName>
</protein>
<dbReference type="Gene3D" id="3.40.50.720">
    <property type="entry name" value="NAD(P)-binding Rossmann-like Domain"/>
    <property type="match status" value="1"/>
</dbReference>
<evidence type="ECO:0000256" key="1">
    <source>
        <dbReference type="ARBA" id="ARBA00022857"/>
    </source>
</evidence>